<keyword evidence="10" id="KW-1185">Reference proteome</keyword>
<dbReference type="InterPro" id="IPR013325">
    <property type="entry name" value="RNA_pol_sigma_r2"/>
</dbReference>
<comment type="function">
    <text evidence="6">Sigma factors are initiation factors that promote the attachment of RNA polymerase to specific initiation sites and are then released.</text>
</comment>
<evidence type="ECO:0000313" key="8">
    <source>
        <dbReference type="EMBL" id="OIJ04347.1"/>
    </source>
</evidence>
<evidence type="ECO:0000256" key="3">
    <source>
        <dbReference type="ARBA" id="ARBA00023082"/>
    </source>
</evidence>
<gene>
    <name evidence="6" type="primary">sigI</name>
    <name evidence="9" type="ORF">AWH56_004160</name>
    <name evidence="8" type="ORF">AWH56_23305</name>
</gene>
<dbReference type="GO" id="GO:0003677">
    <property type="term" value="F:DNA binding"/>
    <property type="evidence" value="ECO:0007669"/>
    <property type="project" value="UniProtKB-UniRule"/>
</dbReference>
<dbReference type="OrthoDB" id="3190733at2"/>
<sequence>MNQVDVVKATTEAQNGDEIVRERIICHYKPYALNTVGHICKKYVSWSDEEASIGLLALNKAIDTYEESKGRTFLNYVYLLINRDLIDFFRKEKREQHLSLSAENELLLEKDQSLLEYERSIQTSNLVEEILELSEALKSYQIEFEELEKFSPKHNDTRENLLELAATFTDDVECVQQFLQKRQFPVTLFIKKTGYKLKTIERHRKYIVTLILLRLNPQWTQLSEFLQKGGNA</sequence>
<evidence type="ECO:0000256" key="4">
    <source>
        <dbReference type="ARBA" id="ARBA00023125"/>
    </source>
</evidence>
<proteinExistence type="inferred from homology"/>
<dbReference type="EMBL" id="LQXD01000201">
    <property type="protein sequence ID" value="OIJ04347.1"/>
    <property type="molecule type" value="Genomic_DNA"/>
</dbReference>
<evidence type="ECO:0000256" key="2">
    <source>
        <dbReference type="ARBA" id="ARBA00023015"/>
    </source>
</evidence>
<name>A0A1S2KXP4_9BACI</name>
<feature type="DNA-binding region" description="H-T-H motif" evidence="6">
    <location>
        <begin position="186"/>
        <end position="205"/>
    </location>
</feature>
<evidence type="ECO:0000313" key="10">
    <source>
        <dbReference type="Proteomes" id="UP000180175"/>
    </source>
</evidence>
<dbReference type="HAMAP" id="MF_02064">
    <property type="entry name" value="Sigma70_SigI"/>
    <property type="match status" value="1"/>
</dbReference>
<feature type="domain" description="RNA polymerase sigma-70 region 2" evidence="7">
    <location>
        <begin position="28"/>
        <end position="94"/>
    </location>
</feature>
<organism evidence="8 10">
    <name type="scientific">Anaerobacillus isosaccharinicus</name>
    <dbReference type="NCBI Taxonomy" id="1532552"/>
    <lineage>
        <taxon>Bacteria</taxon>
        <taxon>Bacillati</taxon>
        <taxon>Bacillota</taxon>
        <taxon>Bacilli</taxon>
        <taxon>Bacillales</taxon>
        <taxon>Bacillaceae</taxon>
        <taxon>Anaerobacillus</taxon>
    </lineage>
</organism>
<reference evidence="9" key="4">
    <citation type="submission" date="2020-10" db="EMBL/GenBank/DDBJ databases">
        <authorList>
            <person name="Bassil N.M."/>
            <person name="Lloyd J.R."/>
        </authorList>
    </citation>
    <scope>NUCLEOTIDE SEQUENCE</scope>
    <source>
        <strain evidence="9">NB2006</strain>
    </source>
</reference>
<dbReference type="SUPFAM" id="SSF88946">
    <property type="entry name" value="Sigma2 domain of RNA polymerase sigma factors"/>
    <property type="match status" value="1"/>
</dbReference>
<dbReference type="AlphaFoldDB" id="A0A1S2KXP4"/>
<dbReference type="RefSeq" id="WP_071319315.1">
    <property type="nucleotide sequence ID" value="NZ_CP063356.2"/>
</dbReference>
<dbReference type="PIRSF" id="PIRSF038953">
    <property type="entry name" value="SigI"/>
    <property type="match status" value="1"/>
</dbReference>
<comment type="subunit">
    <text evidence="6">Interacts with RsgI.</text>
</comment>
<keyword evidence="5 6" id="KW-0804">Transcription</keyword>
<comment type="subcellular location">
    <subcellularLocation>
        <location evidence="6">Cytoplasm</location>
    </subcellularLocation>
</comment>
<evidence type="ECO:0000256" key="6">
    <source>
        <dbReference type="HAMAP-Rule" id="MF_02064"/>
    </source>
</evidence>
<dbReference type="InterPro" id="IPR014244">
    <property type="entry name" value="RNA_pol_sigma-I"/>
</dbReference>
<dbReference type="KEGG" id="aia:AWH56_004160"/>
<comment type="similarity">
    <text evidence="6">Belongs to the sigma-70 factor family. SigI subfamily.</text>
</comment>
<dbReference type="Proteomes" id="UP000180175">
    <property type="component" value="Chromosome"/>
</dbReference>
<evidence type="ECO:0000256" key="1">
    <source>
        <dbReference type="ARBA" id="ARBA00022490"/>
    </source>
</evidence>
<dbReference type="Gene3D" id="1.10.1740.10">
    <property type="match status" value="1"/>
</dbReference>
<protein>
    <recommendedName>
        <fullName evidence="6">RNA polymerase sigma factor SigI</fullName>
    </recommendedName>
</protein>
<evidence type="ECO:0000259" key="7">
    <source>
        <dbReference type="Pfam" id="PF04542"/>
    </source>
</evidence>
<dbReference type="InterPro" id="IPR007627">
    <property type="entry name" value="RNA_pol_sigma70_r2"/>
</dbReference>
<keyword evidence="3 6" id="KW-0731">Sigma factor</keyword>
<dbReference type="EMBL" id="CP063356">
    <property type="protein sequence ID" value="QOY36856.1"/>
    <property type="molecule type" value="Genomic_DNA"/>
</dbReference>
<accession>A0A1S2KXP4</accession>
<feature type="short sequence motif" description="Polymerase core binding" evidence="6">
    <location>
        <begin position="49"/>
        <end position="62"/>
    </location>
</feature>
<reference evidence="8 10" key="1">
    <citation type="submission" date="2016-10" db="EMBL/GenBank/DDBJ databases">
        <title>Draft genome sequences of four alkaliphilic bacteria belonging to the Anaerobacillus genus.</title>
        <authorList>
            <person name="Bassil N.M."/>
            <person name="Lloyd J.R."/>
        </authorList>
    </citation>
    <scope>NUCLEOTIDE SEQUENCE [LARGE SCALE GENOMIC DNA]</scope>
    <source>
        <strain evidence="8 10">NB2006</strain>
    </source>
</reference>
<reference evidence="9 10" key="3">
    <citation type="journal article" date="2019" name="Int. J. Syst. Evol. Microbiol.">
        <title>Anaerobacillus isosaccharinicus sp. nov., an alkaliphilic bacterium which degrades isosaccharinic acid.</title>
        <authorList>
            <person name="Bassil N.M."/>
            <person name="Lloyd J.R."/>
        </authorList>
    </citation>
    <scope>NUCLEOTIDE SEQUENCE [LARGE SCALE GENOMIC DNA]</scope>
    <source>
        <strain evidence="9 10">NB2006</strain>
    </source>
</reference>
<dbReference type="Pfam" id="PF04542">
    <property type="entry name" value="Sigma70_r2"/>
    <property type="match status" value="1"/>
</dbReference>
<reference evidence="9 10" key="2">
    <citation type="journal article" date="2017" name="Genome Announc.">
        <title>Draft Genome Sequences of Four Alkaliphilic Bacteria Belonging to the Anaerobacillus Genus.</title>
        <authorList>
            <person name="Bassil N.M."/>
            <person name="Lloyd J.R."/>
        </authorList>
    </citation>
    <scope>NUCLEOTIDE SEQUENCE [LARGE SCALE GENOMIC DNA]</scope>
    <source>
        <strain evidence="9 10">NB2006</strain>
    </source>
</reference>
<dbReference type="GO" id="GO:0006352">
    <property type="term" value="P:DNA-templated transcription initiation"/>
    <property type="evidence" value="ECO:0007669"/>
    <property type="project" value="UniProtKB-UniRule"/>
</dbReference>
<keyword evidence="1 6" id="KW-0963">Cytoplasm</keyword>
<keyword evidence="4 6" id="KW-0238">DNA-binding</keyword>
<keyword evidence="2 6" id="KW-0805">Transcription regulation</keyword>
<evidence type="ECO:0000256" key="5">
    <source>
        <dbReference type="ARBA" id="ARBA00023163"/>
    </source>
</evidence>
<keyword evidence="6" id="KW-0346">Stress response</keyword>
<evidence type="ECO:0000313" key="9">
    <source>
        <dbReference type="EMBL" id="QOY36856.1"/>
    </source>
</evidence>
<dbReference type="GO" id="GO:0005737">
    <property type="term" value="C:cytoplasm"/>
    <property type="evidence" value="ECO:0007669"/>
    <property type="project" value="UniProtKB-SubCell"/>
</dbReference>
<dbReference type="GO" id="GO:0016987">
    <property type="term" value="F:sigma factor activity"/>
    <property type="evidence" value="ECO:0007669"/>
    <property type="project" value="UniProtKB-UniRule"/>
</dbReference>
<comment type="activity regulation">
    <text evidence="6">Negatively regulated by the anti-sigma-I factor RsgI.</text>
</comment>